<dbReference type="EMBL" id="KL363204">
    <property type="protein sequence ID" value="KFD54891.1"/>
    <property type="molecule type" value="Genomic_DNA"/>
</dbReference>
<feature type="transmembrane region" description="Helical" evidence="1">
    <location>
        <begin position="102"/>
        <end position="121"/>
    </location>
</feature>
<feature type="transmembrane region" description="Helical" evidence="1">
    <location>
        <begin position="186"/>
        <end position="212"/>
    </location>
</feature>
<feature type="transmembrane region" description="Helical" evidence="1">
    <location>
        <begin position="58"/>
        <end position="78"/>
    </location>
</feature>
<dbReference type="Proteomes" id="UP000030758">
    <property type="component" value="Unassembled WGS sequence"/>
</dbReference>
<gene>
    <name evidence="2" type="ORF">M513_04325</name>
    <name evidence="3" type="ORF">M514_04325</name>
</gene>
<proteinExistence type="predicted"/>
<dbReference type="AlphaFoldDB" id="A0A085MX39"/>
<keyword evidence="1" id="KW-0812">Transmembrane</keyword>
<accession>A0A085MX39</accession>
<evidence type="ECO:0008006" key="5">
    <source>
        <dbReference type="Google" id="ProtNLM"/>
    </source>
</evidence>
<evidence type="ECO:0000313" key="2">
    <source>
        <dbReference type="EMBL" id="KFD54891.1"/>
    </source>
</evidence>
<keyword evidence="4" id="KW-1185">Reference proteome</keyword>
<name>A0A085MX39_9BILA</name>
<protein>
    <recommendedName>
        <fullName evidence="5">G-protein coupled receptors family 1 profile domain-containing protein</fullName>
    </recommendedName>
</protein>
<keyword evidence="1" id="KW-0472">Membrane</keyword>
<dbReference type="Proteomes" id="UP000030764">
    <property type="component" value="Unassembled WGS sequence"/>
</dbReference>
<organism evidence="3">
    <name type="scientific">Trichuris suis</name>
    <name type="common">pig whipworm</name>
    <dbReference type="NCBI Taxonomy" id="68888"/>
    <lineage>
        <taxon>Eukaryota</taxon>
        <taxon>Metazoa</taxon>
        <taxon>Ecdysozoa</taxon>
        <taxon>Nematoda</taxon>
        <taxon>Enoplea</taxon>
        <taxon>Dorylaimia</taxon>
        <taxon>Trichinellida</taxon>
        <taxon>Trichuridae</taxon>
        <taxon>Trichuris</taxon>
    </lineage>
</organism>
<evidence type="ECO:0000313" key="4">
    <source>
        <dbReference type="Proteomes" id="UP000030764"/>
    </source>
</evidence>
<sequence length="248" mass="27725">MQRFLPANATVVNEISSTSVDFVGNYVLITSGSATVILGVTVLLLLRKRPCKRADHILIEGYAVAALLSATGRVLLAVNRLQQCQLDACFIKPFYCLLRPHFMLSSIANGSTFTLIFLLSLERVLYFNGNLWHEKLFSSRRTKLLVLVSFIPGALDYAASLTVAIYKSNKLISPMCYRLEVIGTLLYLIDVFWCTSLLFFTLAGYVLSYVYLVRSRLRQTEYDSKQGSTTKAPSFSRNLCRLSCSALA</sequence>
<dbReference type="SUPFAM" id="SSF81321">
    <property type="entry name" value="Family A G protein-coupled receptor-like"/>
    <property type="match status" value="1"/>
</dbReference>
<evidence type="ECO:0000313" key="3">
    <source>
        <dbReference type="EMBL" id="KFD61785.1"/>
    </source>
</evidence>
<keyword evidence="1" id="KW-1133">Transmembrane helix</keyword>
<evidence type="ECO:0000256" key="1">
    <source>
        <dbReference type="SAM" id="Phobius"/>
    </source>
</evidence>
<dbReference type="Gene3D" id="1.20.1070.10">
    <property type="entry name" value="Rhodopsin 7-helix transmembrane proteins"/>
    <property type="match status" value="1"/>
</dbReference>
<feature type="transmembrane region" description="Helical" evidence="1">
    <location>
        <begin position="142"/>
        <end position="166"/>
    </location>
</feature>
<reference evidence="3 4" key="1">
    <citation type="journal article" date="2014" name="Nat. Genet.">
        <title>Genome and transcriptome of the porcine whipworm Trichuris suis.</title>
        <authorList>
            <person name="Jex A.R."/>
            <person name="Nejsum P."/>
            <person name="Schwarz E.M."/>
            <person name="Hu L."/>
            <person name="Young N.D."/>
            <person name="Hall R.S."/>
            <person name="Korhonen P.K."/>
            <person name="Liao S."/>
            <person name="Thamsborg S."/>
            <person name="Xia J."/>
            <person name="Xu P."/>
            <person name="Wang S."/>
            <person name="Scheerlinck J.P."/>
            <person name="Hofmann A."/>
            <person name="Sternberg P.W."/>
            <person name="Wang J."/>
            <person name="Gasser R.B."/>
        </authorList>
    </citation>
    <scope>NUCLEOTIDE SEQUENCE [LARGE SCALE GENOMIC DNA]</scope>
    <source>
        <strain evidence="3">DCEP-RM93F</strain>
        <strain evidence="2">DCEP-RM93M</strain>
    </source>
</reference>
<feature type="transmembrane region" description="Helical" evidence="1">
    <location>
        <begin position="26"/>
        <end position="46"/>
    </location>
</feature>
<dbReference type="EMBL" id="KL367611">
    <property type="protein sequence ID" value="KFD61785.1"/>
    <property type="molecule type" value="Genomic_DNA"/>
</dbReference>